<comment type="caution">
    <text evidence="3">The sequence shown here is derived from an EMBL/GenBank/DDBJ whole genome shotgun (WGS) entry which is preliminary data.</text>
</comment>
<dbReference type="InterPro" id="IPR016186">
    <property type="entry name" value="C-type_lectin-like/link_sf"/>
</dbReference>
<evidence type="ECO:0000256" key="1">
    <source>
        <dbReference type="SAM" id="SignalP"/>
    </source>
</evidence>
<sequence>MALSFPSGPVRALTLAALCWPVIAGAAAPQRAPKGVPQNAVWYTGNQGSWFAVIEDPCTWQQAKERCELAGGQLAVAADAKTWEVVSKVVPRFEVWLGATDEAVEGKWVWVDGTPMTWNTWRRNEPDNRGGNEDALVASWTDVPSNADWVKGYICQWKSFDGLMALRFDVAKRGELEVALAFQKEIDHVTAGGLVTLNQDAKPPKVLLQLRRDHIGKCHFADIERARKAAPLADRCNSLLEKIQTKLLKEGMIEHAQQVKMLRASIVRLGA</sequence>
<dbReference type="PANTHER" id="PTHR22801">
    <property type="entry name" value="LITHOSTATHINE"/>
    <property type="match status" value="1"/>
</dbReference>
<protein>
    <submittedName>
        <fullName evidence="3">Lectin-like protein</fullName>
    </submittedName>
</protein>
<name>A0ABT3GAG9_9BACT</name>
<keyword evidence="1" id="KW-0732">Signal</keyword>
<reference evidence="3" key="1">
    <citation type="submission" date="2022-10" db="EMBL/GenBank/DDBJ databases">
        <title>Luteolibacter sp. GHJ8, whole genome shotgun sequencing project.</title>
        <authorList>
            <person name="Zhao G."/>
            <person name="Shen L."/>
        </authorList>
    </citation>
    <scope>NUCLEOTIDE SEQUENCE</scope>
    <source>
        <strain evidence="3">GHJ8</strain>
    </source>
</reference>
<dbReference type="Pfam" id="PF00059">
    <property type="entry name" value="Lectin_C"/>
    <property type="match status" value="1"/>
</dbReference>
<keyword evidence="4" id="KW-1185">Reference proteome</keyword>
<dbReference type="SUPFAM" id="SSF56436">
    <property type="entry name" value="C-type lectin-like"/>
    <property type="match status" value="1"/>
</dbReference>
<evidence type="ECO:0000313" key="4">
    <source>
        <dbReference type="Proteomes" id="UP001165653"/>
    </source>
</evidence>
<dbReference type="Proteomes" id="UP001165653">
    <property type="component" value="Unassembled WGS sequence"/>
</dbReference>
<feature type="domain" description="C-type lectin" evidence="2">
    <location>
        <begin position="59"/>
        <end position="142"/>
    </location>
</feature>
<dbReference type="PANTHER" id="PTHR22801:SF63">
    <property type="entry name" value="C-TYPE LECTIN DOMAIN-CONTAINING PROTEIN"/>
    <property type="match status" value="1"/>
</dbReference>
<evidence type="ECO:0000313" key="3">
    <source>
        <dbReference type="EMBL" id="MCW1916235.1"/>
    </source>
</evidence>
<dbReference type="RefSeq" id="WP_264515805.1">
    <property type="nucleotide sequence ID" value="NZ_JAPDDR010000013.1"/>
</dbReference>
<dbReference type="EMBL" id="JAPDDR010000013">
    <property type="protein sequence ID" value="MCW1916235.1"/>
    <property type="molecule type" value="Genomic_DNA"/>
</dbReference>
<dbReference type="Gene3D" id="3.10.100.10">
    <property type="entry name" value="Mannose-Binding Protein A, subunit A"/>
    <property type="match status" value="1"/>
</dbReference>
<dbReference type="InterPro" id="IPR050801">
    <property type="entry name" value="Ca-Dep_Lectins_ImmuneDev"/>
</dbReference>
<accession>A0ABT3GAG9</accession>
<dbReference type="SMART" id="SM00034">
    <property type="entry name" value="CLECT"/>
    <property type="match status" value="1"/>
</dbReference>
<feature type="signal peptide" evidence="1">
    <location>
        <begin position="1"/>
        <end position="26"/>
    </location>
</feature>
<dbReference type="InterPro" id="IPR001304">
    <property type="entry name" value="C-type_lectin-like"/>
</dbReference>
<evidence type="ECO:0000259" key="2">
    <source>
        <dbReference type="PROSITE" id="PS50041"/>
    </source>
</evidence>
<feature type="chain" id="PRO_5047490697" evidence="1">
    <location>
        <begin position="27"/>
        <end position="271"/>
    </location>
</feature>
<proteinExistence type="predicted"/>
<gene>
    <name evidence="3" type="ORF">OJ996_21775</name>
</gene>
<dbReference type="InterPro" id="IPR016187">
    <property type="entry name" value="CTDL_fold"/>
</dbReference>
<organism evidence="3 4">
    <name type="scientific">Luteolibacter rhizosphaerae</name>
    <dbReference type="NCBI Taxonomy" id="2989719"/>
    <lineage>
        <taxon>Bacteria</taxon>
        <taxon>Pseudomonadati</taxon>
        <taxon>Verrucomicrobiota</taxon>
        <taxon>Verrucomicrobiia</taxon>
        <taxon>Verrucomicrobiales</taxon>
        <taxon>Verrucomicrobiaceae</taxon>
        <taxon>Luteolibacter</taxon>
    </lineage>
</organism>
<dbReference type="PROSITE" id="PS50041">
    <property type="entry name" value="C_TYPE_LECTIN_2"/>
    <property type="match status" value="1"/>
</dbReference>